<evidence type="ECO:0000256" key="5">
    <source>
        <dbReference type="ARBA" id="ARBA00022692"/>
    </source>
</evidence>
<keyword evidence="8" id="KW-0418">Kinase</keyword>
<evidence type="ECO:0000259" key="16">
    <source>
        <dbReference type="Pfam" id="PF12810"/>
    </source>
</evidence>
<organism evidence="17 18">
    <name type="scientific">Nannocystis punicea</name>
    <dbReference type="NCBI Taxonomy" id="2995304"/>
    <lineage>
        <taxon>Bacteria</taxon>
        <taxon>Pseudomonadati</taxon>
        <taxon>Myxococcota</taxon>
        <taxon>Polyangia</taxon>
        <taxon>Nannocystales</taxon>
        <taxon>Nannocystaceae</taxon>
        <taxon>Nannocystis</taxon>
    </lineage>
</organism>
<keyword evidence="15" id="KW-0325">Glycoprotein</keyword>
<evidence type="ECO:0000313" key="18">
    <source>
        <dbReference type="Proteomes" id="UP001164459"/>
    </source>
</evidence>
<evidence type="ECO:0000256" key="7">
    <source>
        <dbReference type="ARBA" id="ARBA00022741"/>
    </source>
</evidence>
<dbReference type="EC" id="2.7.10.1" evidence="2"/>
<evidence type="ECO:0000256" key="2">
    <source>
        <dbReference type="ARBA" id="ARBA00011902"/>
    </source>
</evidence>
<evidence type="ECO:0000256" key="11">
    <source>
        <dbReference type="ARBA" id="ARBA00023136"/>
    </source>
</evidence>
<gene>
    <name evidence="17" type="ORF">O0S08_18425</name>
</gene>
<accession>A0ABY7HGL3</accession>
<evidence type="ECO:0000256" key="1">
    <source>
        <dbReference type="ARBA" id="ARBA00004251"/>
    </source>
</evidence>
<keyword evidence="4" id="KW-0808">Transferase</keyword>
<dbReference type="Pfam" id="PF12810">
    <property type="entry name" value="ALK_LTK_GRD"/>
    <property type="match status" value="1"/>
</dbReference>
<protein>
    <recommendedName>
        <fullName evidence="2">receptor protein-tyrosine kinase</fullName>
        <ecNumber evidence="2">2.7.10.1</ecNumber>
    </recommendedName>
</protein>
<evidence type="ECO:0000256" key="14">
    <source>
        <dbReference type="ARBA" id="ARBA00023170"/>
    </source>
</evidence>
<dbReference type="InterPro" id="IPR055163">
    <property type="entry name" value="ALK/LTK-like_GRD"/>
</dbReference>
<name>A0ABY7HGL3_9BACT</name>
<evidence type="ECO:0000256" key="12">
    <source>
        <dbReference type="ARBA" id="ARBA00023137"/>
    </source>
</evidence>
<keyword evidence="18" id="KW-1185">Reference proteome</keyword>
<keyword evidence="12" id="KW-0829">Tyrosine-protein kinase</keyword>
<dbReference type="RefSeq" id="WP_269040485.1">
    <property type="nucleotide sequence ID" value="NZ_CP114040.1"/>
</dbReference>
<evidence type="ECO:0000256" key="9">
    <source>
        <dbReference type="ARBA" id="ARBA00022840"/>
    </source>
</evidence>
<keyword evidence="3" id="KW-1003">Cell membrane</keyword>
<sequence length="338" mass="32717">MSVMLAIVVGGCDEINDARQLRPVPNTFADASAEADADEVLARACEAEALDLCAAECVDLQFDARHCGGCGRECAGTCASGYCEGSCEVGQIRCDGRCVDRTRVVPGGGAREFEFSGAAQTFVVPDCVARITVELWGAQGGGSRCCDGPEQDDGGLGAYVRAELDVVPGEALQIRVGGRGGLEGAAGYNGGGLGGEFAGGGGGASDVRQGGATLEDRIFVAAGGGGGQCGCPDHGAGGPGGLALGGPGVALLPEWQAAGGGSQSAGGIVGSTPAEAGEFGDGGGGGRYHVAGGGGGWFGGGSAFAAGGGGGSSLLGSDPATSGLPGVRAGDGLVRIRW</sequence>
<keyword evidence="5" id="KW-0812">Transmembrane</keyword>
<evidence type="ECO:0000256" key="8">
    <source>
        <dbReference type="ARBA" id="ARBA00022777"/>
    </source>
</evidence>
<keyword evidence="7" id="KW-0547">Nucleotide-binding</keyword>
<evidence type="ECO:0000256" key="4">
    <source>
        <dbReference type="ARBA" id="ARBA00022679"/>
    </source>
</evidence>
<keyword evidence="14" id="KW-0675">Receptor</keyword>
<keyword evidence="10" id="KW-1133">Transmembrane helix</keyword>
<keyword evidence="13" id="KW-1015">Disulfide bond</keyword>
<dbReference type="Proteomes" id="UP001164459">
    <property type="component" value="Chromosome"/>
</dbReference>
<evidence type="ECO:0000256" key="6">
    <source>
        <dbReference type="ARBA" id="ARBA00022729"/>
    </source>
</evidence>
<dbReference type="EMBL" id="CP114040">
    <property type="protein sequence ID" value="WAS98119.1"/>
    <property type="molecule type" value="Genomic_DNA"/>
</dbReference>
<keyword evidence="11" id="KW-0472">Membrane</keyword>
<evidence type="ECO:0000256" key="10">
    <source>
        <dbReference type="ARBA" id="ARBA00022989"/>
    </source>
</evidence>
<evidence type="ECO:0000256" key="3">
    <source>
        <dbReference type="ARBA" id="ARBA00022475"/>
    </source>
</evidence>
<keyword evidence="6" id="KW-0732">Signal</keyword>
<feature type="domain" description="ALK/LTK-like glycine-rich" evidence="16">
    <location>
        <begin position="133"/>
        <end position="317"/>
    </location>
</feature>
<evidence type="ECO:0000256" key="15">
    <source>
        <dbReference type="ARBA" id="ARBA00023180"/>
    </source>
</evidence>
<evidence type="ECO:0000256" key="13">
    <source>
        <dbReference type="ARBA" id="ARBA00023157"/>
    </source>
</evidence>
<evidence type="ECO:0000313" key="17">
    <source>
        <dbReference type="EMBL" id="WAS98119.1"/>
    </source>
</evidence>
<proteinExistence type="predicted"/>
<comment type="subcellular location">
    <subcellularLocation>
        <location evidence="1">Cell membrane</location>
        <topology evidence="1">Single-pass type I membrane protein</topology>
    </subcellularLocation>
</comment>
<keyword evidence="9" id="KW-0067">ATP-binding</keyword>
<reference evidence="17" key="1">
    <citation type="submission" date="2022-11" db="EMBL/GenBank/DDBJ databases">
        <title>Minimal conservation of predation-associated metabolite biosynthetic gene clusters underscores biosynthetic potential of Myxococcota including descriptions for ten novel species: Archangium lansinium sp. nov., Myxococcus landrumus sp. nov., Nannocystis bai.</title>
        <authorList>
            <person name="Ahearne A."/>
            <person name="Stevens C."/>
            <person name="Dowd S."/>
        </authorList>
    </citation>
    <scope>NUCLEOTIDE SEQUENCE</scope>
    <source>
        <strain evidence="17">Fl3</strain>
    </source>
</reference>